<dbReference type="InterPro" id="IPR026832">
    <property type="entry name" value="Asteroid"/>
</dbReference>
<protein>
    <submittedName>
        <fullName evidence="2">Uncharacterized protein</fullName>
    </submittedName>
</protein>
<organism evidence="2 3">
    <name type="scientific">Cyprinodon variegatus</name>
    <name type="common">Sheepshead minnow</name>
    <dbReference type="NCBI Taxonomy" id="28743"/>
    <lineage>
        <taxon>Eukaryota</taxon>
        <taxon>Metazoa</taxon>
        <taxon>Chordata</taxon>
        <taxon>Craniata</taxon>
        <taxon>Vertebrata</taxon>
        <taxon>Euteleostomi</taxon>
        <taxon>Actinopterygii</taxon>
        <taxon>Neopterygii</taxon>
        <taxon>Teleostei</taxon>
        <taxon>Neoteleostei</taxon>
        <taxon>Acanthomorphata</taxon>
        <taxon>Ovalentaria</taxon>
        <taxon>Atherinomorphae</taxon>
        <taxon>Cyprinodontiformes</taxon>
        <taxon>Cyprinodontidae</taxon>
        <taxon>Cyprinodon</taxon>
    </lineage>
</organism>
<proteinExistence type="inferred from homology"/>
<dbReference type="STRING" id="28743.ENSCVAP00000026894"/>
<evidence type="ECO:0000256" key="1">
    <source>
        <dbReference type="ARBA" id="ARBA00007398"/>
    </source>
</evidence>
<dbReference type="PANTHER" id="PTHR15665:SF1">
    <property type="entry name" value="PROTEIN ASTEROID HOMOLOG 1"/>
    <property type="match status" value="1"/>
</dbReference>
<comment type="similarity">
    <text evidence="1">Belongs to the asteroid family.</text>
</comment>
<evidence type="ECO:0000313" key="2">
    <source>
        <dbReference type="Ensembl" id="ENSCVAP00000026894.1"/>
    </source>
</evidence>
<reference evidence="2" key="1">
    <citation type="submission" date="2025-08" db="UniProtKB">
        <authorList>
            <consortium name="Ensembl"/>
        </authorList>
    </citation>
    <scope>IDENTIFICATION</scope>
</reference>
<dbReference type="Gene3D" id="3.40.50.1010">
    <property type="entry name" value="5'-nuclease"/>
    <property type="match status" value="1"/>
</dbReference>
<evidence type="ECO:0000313" key="3">
    <source>
        <dbReference type="Proteomes" id="UP000265020"/>
    </source>
</evidence>
<dbReference type="GeneTree" id="ENSGT00390000010145"/>
<dbReference type="Ensembl" id="ENSCVAT00000017407.1">
    <property type="protein sequence ID" value="ENSCVAP00000026894.1"/>
    <property type="gene ID" value="ENSCVAG00000000811.1"/>
</dbReference>
<dbReference type="SUPFAM" id="SSF88723">
    <property type="entry name" value="PIN domain-like"/>
    <property type="match status" value="1"/>
</dbReference>
<dbReference type="OMA" id="PNACKVE"/>
<dbReference type="Proteomes" id="UP000265020">
    <property type="component" value="Unassembled WGS sequence"/>
</dbReference>
<sequence>SISYTDQSNLFVLGLFLPGLDQNHGGEYDAYENLIETFITALRTCEISPFVVLDGGSVISKAKTAVKRAKNRIHKSNRASMSGEHKDILPKLADIVFRQKLAQLQVPVAQSVSESDQEIAALAAEWQCPVLSNDSDFYIVDLPKGFLPFSDFQWKQSGSLSCIPCRRYKSSRFCDSFRLQPQLLPTFAALAGNDYIEREEINWDQPGTEPHGRLGGLLHWLKRYQEPEEALEAALDLRREPNEKKEEVLQSLHLGMEAYQLRPSSLRRFFRHDEPPEFPAQVMKSLFLNPAVDRGAGVNEISRPIRQVMYGLLFGGEKLVHVEEFDKNEENELISIEVKPEFTKTSKRLHLETLPEVMLHLYRLQVLLETLGVTEESLSLLPPELKLPAAVTCYWFLKAQPTPDFTELEALLLGMCIKNTPTSTAGNWNQSASSEQNVVPAFKQWQTCLQDSIRLNQLLCFPLDEPETFLKGDRSSEKLYRSMRSMVLQHQAQKGQGAATRQQQSLKDLSTNVQLLSLQDDETEK</sequence>
<name>A0A3Q2E642_CYPVA</name>
<reference evidence="2" key="2">
    <citation type="submission" date="2025-09" db="UniProtKB">
        <authorList>
            <consortium name="Ensembl"/>
        </authorList>
    </citation>
    <scope>IDENTIFICATION</scope>
</reference>
<dbReference type="AlphaFoldDB" id="A0A3Q2E642"/>
<dbReference type="PANTHER" id="PTHR15665">
    <property type="entry name" value="ASTEROID PROTEIN"/>
    <property type="match status" value="1"/>
</dbReference>
<dbReference type="InterPro" id="IPR029060">
    <property type="entry name" value="PIN-like_dom_sf"/>
</dbReference>
<accession>A0A3Q2E642</accession>
<keyword evidence="3" id="KW-1185">Reference proteome</keyword>